<keyword evidence="2" id="KW-1185">Reference proteome</keyword>
<reference evidence="1 2" key="1">
    <citation type="submission" date="2017-05" db="EMBL/GenBank/DDBJ databases">
        <authorList>
            <person name="Varghese N."/>
            <person name="Submissions S."/>
        </authorList>
    </citation>
    <scope>NUCLEOTIDE SEQUENCE [LARGE SCALE GENOMIC DNA]</scope>
    <source>
        <strain evidence="1 2">DSM 100094</strain>
    </source>
</reference>
<dbReference type="AlphaFoldDB" id="A0A521E6F5"/>
<name>A0A521E6F5_9RHOB</name>
<evidence type="ECO:0000313" key="1">
    <source>
        <dbReference type="EMBL" id="SMO79528.1"/>
    </source>
</evidence>
<accession>A0A521E6F5</accession>
<protein>
    <submittedName>
        <fullName evidence="1">Uncharacterized protein</fullName>
    </submittedName>
</protein>
<sequence length="118" mass="12375">MTQGTQEQPDTASPARVWLALALALLVALLPGPQAAEIQGQTWLTSVTPALTAHQGREFVARKDVVQIRPLIATDILPPGIALPPPRLSGSVAYARVARPCAASRQIAPCARAPPSLT</sequence>
<dbReference type="OrthoDB" id="10013424at2"/>
<dbReference type="Proteomes" id="UP000319014">
    <property type="component" value="Unassembled WGS sequence"/>
</dbReference>
<dbReference type="EMBL" id="FXTK01000011">
    <property type="protein sequence ID" value="SMO79528.1"/>
    <property type="molecule type" value="Genomic_DNA"/>
</dbReference>
<gene>
    <name evidence="1" type="ORF">SAMN06265221_11198</name>
</gene>
<organism evidence="1 2">
    <name type="scientific">Paracoccus laeviglucosivorans</name>
    <dbReference type="NCBI Taxonomy" id="1197861"/>
    <lineage>
        <taxon>Bacteria</taxon>
        <taxon>Pseudomonadati</taxon>
        <taxon>Pseudomonadota</taxon>
        <taxon>Alphaproteobacteria</taxon>
        <taxon>Rhodobacterales</taxon>
        <taxon>Paracoccaceae</taxon>
        <taxon>Paracoccus</taxon>
    </lineage>
</organism>
<proteinExistence type="predicted"/>
<evidence type="ECO:0000313" key="2">
    <source>
        <dbReference type="Proteomes" id="UP000319014"/>
    </source>
</evidence>